<protein>
    <submittedName>
        <fullName evidence="1">Uncharacterized protein</fullName>
    </submittedName>
</protein>
<dbReference type="AlphaFoldDB" id="A0A645IT15"/>
<organism evidence="1">
    <name type="scientific">bioreactor metagenome</name>
    <dbReference type="NCBI Taxonomy" id="1076179"/>
    <lineage>
        <taxon>unclassified sequences</taxon>
        <taxon>metagenomes</taxon>
        <taxon>ecological metagenomes</taxon>
    </lineage>
</organism>
<name>A0A645IT15_9ZZZZ</name>
<proteinExistence type="predicted"/>
<comment type="caution">
    <text evidence="1">The sequence shown here is derived from an EMBL/GenBank/DDBJ whole genome shotgun (WGS) entry which is preliminary data.</text>
</comment>
<gene>
    <name evidence="1" type="ORF">SDC9_201631</name>
</gene>
<dbReference type="EMBL" id="VSSQ01121660">
    <property type="protein sequence ID" value="MPN53962.1"/>
    <property type="molecule type" value="Genomic_DNA"/>
</dbReference>
<reference evidence="1" key="1">
    <citation type="submission" date="2019-08" db="EMBL/GenBank/DDBJ databases">
        <authorList>
            <person name="Kucharzyk K."/>
            <person name="Murdoch R.W."/>
            <person name="Higgins S."/>
            <person name="Loffler F."/>
        </authorList>
    </citation>
    <scope>NUCLEOTIDE SEQUENCE</scope>
</reference>
<sequence>MLVIIGYFRKTVGVERNEPVVRKPPECFAYRRAARAQIARYAFLRYAFTGPDFEVEYHVFDMLVRLIA</sequence>
<accession>A0A645IT15</accession>
<evidence type="ECO:0000313" key="1">
    <source>
        <dbReference type="EMBL" id="MPN53962.1"/>
    </source>
</evidence>